<name>A0A2S1MCD9_VIBPH</name>
<dbReference type="EMBL" id="VRMQ01000004">
    <property type="protein sequence ID" value="TXN14756.1"/>
    <property type="molecule type" value="Genomic_DNA"/>
</dbReference>
<organism evidence="1">
    <name type="scientific">Vibrio parahaemolyticus</name>
    <dbReference type="NCBI Taxonomy" id="670"/>
    <lineage>
        <taxon>Bacteria</taxon>
        <taxon>Pseudomonadati</taxon>
        <taxon>Pseudomonadota</taxon>
        <taxon>Gammaproteobacteria</taxon>
        <taxon>Vibrionales</taxon>
        <taxon>Vibrionaceae</taxon>
        <taxon>Vibrio</taxon>
    </lineage>
</organism>
<protein>
    <submittedName>
        <fullName evidence="1">Uncharacterized protein</fullName>
    </submittedName>
</protein>
<evidence type="ECO:0000313" key="2">
    <source>
        <dbReference type="EMBL" id="QHH08381.1"/>
    </source>
</evidence>
<dbReference type="Proteomes" id="UP000856022">
    <property type="component" value="Unassembled WGS sequence"/>
</dbReference>
<evidence type="ECO:0000313" key="1">
    <source>
        <dbReference type="EMBL" id="HAS6678216.1"/>
    </source>
</evidence>
<dbReference type="EMBL" id="DACQKT010000007">
    <property type="protein sequence ID" value="HAS6678216.1"/>
    <property type="molecule type" value="Genomic_DNA"/>
</dbReference>
<proteinExistence type="predicted"/>
<dbReference type="AlphaFoldDB" id="A0A2S1MCD9"/>
<reference evidence="1" key="4">
    <citation type="submission" date="2019-12" db="EMBL/GenBank/DDBJ databases">
        <authorList>
            <consortium name="NCBI Pathogen Detection Project"/>
        </authorList>
    </citation>
    <scope>NUCLEOTIDE SEQUENCE</scope>
    <source>
        <strain evidence="1">1930</strain>
    </source>
</reference>
<dbReference type="EMBL" id="CP034298">
    <property type="protein sequence ID" value="QHH08381.1"/>
    <property type="molecule type" value="Genomic_DNA"/>
</dbReference>
<evidence type="ECO:0000313" key="5">
    <source>
        <dbReference type="Proteomes" id="UP000464718"/>
    </source>
</evidence>
<dbReference type="Proteomes" id="UP000464718">
    <property type="component" value="Chromosome i"/>
</dbReference>
<reference evidence="2 5" key="2">
    <citation type="submission" date="2018-12" db="EMBL/GenBank/DDBJ databases">
        <title>Genomic insights into the evolutionary origins and pathogenicity of five Vibrio parahaemolyticus strains isolated from the shrimp with acute hepatopancreatic necrosis disease (AHPND).</title>
        <authorList>
            <person name="Yang Q."/>
            <person name="Dong X."/>
            <person name="Xie G."/>
            <person name="Fu S."/>
            <person name="Zou P."/>
            <person name="Sun J."/>
            <person name="Wang Y."/>
            <person name="Huang J."/>
        </authorList>
    </citation>
    <scope>NUCLEOTIDE SEQUENCE [LARGE SCALE GENOMIC DNA]</scope>
    <source>
        <strain evidence="2 5">20160303005-1</strain>
    </source>
</reference>
<accession>A0A2S1MCD9</accession>
<reference evidence="3 4" key="3">
    <citation type="submission" date="2019-08" db="EMBL/GenBank/DDBJ databases">
        <title>Emerging of two pre-pandemic pathogenic O4:KUT lineages of Vibrio parahaemolyticus in coastal eastern China.</title>
        <authorList>
            <person name="Yu H."/>
        </authorList>
    </citation>
    <scope>NUCLEOTIDE SEQUENCE [LARGE SCALE GENOMIC DNA]</scope>
    <source>
        <strain evidence="3 4">HZ17-383</strain>
    </source>
</reference>
<dbReference type="Proteomes" id="UP000321504">
    <property type="component" value="Unassembled WGS sequence"/>
</dbReference>
<evidence type="ECO:0000313" key="4">
    <source>
        <dbReference type="Proteomes" id="UP000321504"/>
    </source>
</evidence>
<sequence length="38" mass="4494">MALKRYINFTHQQCSLGLYRREIILLTKPSILNYLGII</sequence>
<gene>
    <name evidence="2" type="ORF">EHC69_02875</name>
    <name evidence="3" type="ORF">FVP01_17370</name>
    <name evidence="1" type="ORF">I7278_15480</name>
</gene>
<reference evidence="1" key="1">
    <citation type="journal article" date="2018" name="Genome Biol.">
        <title>SKESA: strategic k-mer extension for scrupulous assemblies.</title>
        <authorList>
            <person name="Souvorov A."/>
            <person name="Agarwala R."/>
            <person name="Lipman D.J."/>
        </authorList>
    </citation>
    <scope>NUCLEOTIDE SEQUENCE</scope>
    <source>
        <strain evidence="1">1930</strain>
    </source>
</reference>
<evidence type="ECO:0000313" key="3">
    <source>
        <dbReference type="EMBL" id="TXN14756.1"/>
    </source>
</evidence>